<dbReference type="PANTHER" id="PTHR39550">
    <property type="entry name" value="SLL0658 PROTEIN"/>
    <property type="match status" value="1"/>
</dbReference>
<dbReference type="PANTHER" id="PTHR39550:SF1">
    <property type="entry name" value="SLL0658 PROTEIN"/>
    <property type="match status" value="1"/>
</dbReference>
<gene>
    <name evidence="1" type="ORF">LCGC14_2613540</name>
</gene>
<protein>
    <recommendedName>
        <fullName evidence="2">PIN domain-containing protein</fullName>
    </recommendedName>
</protein>
<name>A0A0F9ASX2_9ZZZZ</name>
<reference evidence="1" key="1">
    <citation type="journal article" date="2015" name="Nature">
        <title>Complex archaea that bridge the gap between prokaryotes and eukaryotes.</title>
        <authorList>
            <person name="Spang A."/>
            <person name="Saw J.H."/>
            <person name="Jorgensen S.L."/>
            <person name="Zaremba-Niedzwiedzka K."/>
            <person name="Martijn J."/>
            <person name="Lind A.E."/>
            <person name="van Eijk R."/>
            <person name="Schleper C."/>
            <person name="Guy L."/>
            <person name="Ettema T.J."/>
        </authorList>
    </citation>
    <scope>NUCLEOTIDE SEQUENCE</scope>
</reference>
<dbReference type="InterPro" id="IPR021799">
    <property type="entry name" value="PIN-like_prokaryotic"/>
</dbReference>
<comment type="caution">
    <text evidence="1">The sequence shown here is derived from an EMBL/GenBank/DDBJ whole genome shotgun (WGS) entry which is preliminary data.</text>
</comment>
<dbReference type="Pfam" id="PF11848">
    <property type="entry name" value="DUF3368"/>
    <property type="match status" value="1"/>
</dbReference>
<sequence length="162" mass="18428">MPVHCHLAEIGCFRLLRAFGALWVPHAVWLETAEHNRLSQNDLSEEPNIQKYSAPQFEVAQFIIENNLTELHAGERECLYLCREKGITTLLTDDLAVRDAARRLNLVPVGSLGIVVMAYKRKDITLPDAERYIADLYDVSSLFVTRDIADIAIEQLRTPPKR</sequence>
<proteinExistence type="predicted"/>
<evidence type="ECO:0008006" key="2">
    <source>
        <dbReference type="Google" id="ProtNLM"/>
    </source>
</evidence>
<dbReference type="AlphaFoldDB" id="A0A0F9ASX2"/>
<evidence type="ECO:0000313" key="1">
    <source>
        <dbReference type="EMBL" id="KKL04692.1"/>
    </source>
</evidence>
<organism evidence="1">
    <name type="scientific">marine sediment metagenome</name>
    <dbReference type="NCBI Taxonomy" id="412755"/>
    <lineage>
        <taxon>unclassified sequences</taxon>
        <taxon>metagenomes</taxon>
        <taxon>ecological metagenomes</taxon>
    </lineage>
</organism>
<dbReference type="EMBL" id="LAZR01044419">
    <property type="protein sequence ID" value="KKL04692.1"/>
    <property type="molecule type" value="Genomic_DNA"/>
</dbReference>
<accession>A0A0F9ASX2</accession>